<reference evidence="3 4" key="1">
    <citation type="submission" date="2021-11" db="EMBL/GenBank/DDBJ databases">
        <title>Black yeast isolated from Biological Soil Crust.</title>
        <authorList>
            <person name="Kurbessoian T."/>
        </authorList>
    </citation>
    <scope>NUCLEOTIDE SEQUENCE [LARGE SCALE GENOMIC DNA]</scope>
    <source>
        <strain evidence="3 4">CCFEE 5522</strain>
    </source>
</reference>
<sequence>MAQPVIHFDYDFSPYGQKTKLILTAAGVDYKKHDQPLVLPRKDLEALGITYRRIPLLAIGKDMYADSSKVIDIALSTLAKPGALITSPADKAYEDWGANTFLEALGLVPQQALSPEFVKDRETIFPILKRPDLKTLRPSTLAGFQSRCKQVEDVFLANGGPFINGDKLSLADVHVIFGIRWALNDLGVANDAGCGKDALPKLWKMIESLPPAKPEVLSTDDMLKQIRESGYSADGPTSIMKDDPYGISAGTKVTIESFDAVPGAHPQVGKLLGTSSDEVVIEVGNDGVRLHFPRIGYIVRAQNASRL</sequence>
<dbReference type="SUPFAM" id="SSF52833">
    <property type="entry name" value="Thioredoxin-like"/>
    <property type="match status" value="1"/>
</dbReference>
<dbReference type="Gene3D" id="3.40.30.110">
    <property type="match status" value="2"/>
</dbReference>
<dbReference type="InterPro" id="IPR036249">
    <property type="entry name" value="Thioredoxin-like_sf"/>
</dbReference>
<evidence type="ECO:0000313" key="4">
    <source>
        <dbReference type="Proteomes" id="UP001324427"/>
    </source>
</evidence>
<gene>
    <name evidence="3" type="ORF">LTR36_008576</name>
</gene>
<dbReference type="Pfam" id="PF25907">
    <property type="entry name" value="DUF7962"/>
    <property type="match status" value="1"/>
</dbReference>
<accession>A0AAV9JT02</accession>
<dbReference type="AlphaFoldDB" id="A0AAV9JT02"/>
<evidence type="ECO:0008006" key="5">
    <source>
        <dbReference type="Google" id="ProtNLM"/>
    </source>
</evidence>
<protein>
    <recommendedName>
        <fullName evidence="5">GST N-terminal domain-containing protein</fullName>
    </recommendedName>
</protein>
<dbReference type="EMBL" id="JAVFHQ010000006">
    <property type="protein sequence ID" value="KAK4548803.1"/>
    <property type="molecule type" value="Genomic_DNA"/>
</dbReference>
<dbReference type="InterPro" id="IPR058268">
    <property type="entry name" value="DUF7962"/>
</dbReference>
<evidence type="ECO:0000259" key="1">
    <source>
        <dbReference type="Pfam" id="PF13417"/>
    </source>
</evidence>
<organism evidence="3 4">
    <name type="scientific">Oleoguttula mirabilis</name>
    <dbReference type="NCBI Taxonomy" id="1507867"/>
    <lineage>
        <taxon>Eukaryota</taxon>
        <taxon>Fungi</taxon>
        <taxon>Dikarya</taxon>
        <taxon>Ascomycota</taxon>
        <taxon>Pezizomycotina</taxon>
        <taxon>Dothideomycetes</taxon>
        <taxon>Dothideomycetidae</taxon>
        <taxon>Mycosphaerellales</taxon>
        <taxon>Teratosphaeriaceae</taxon>
        <taxon>Oleoguttula</taxon>
    </lineage>
</organism>
<dbReference type="Pfam" id="PF13417">
    <property type="entry name" value="GST_N_3"/>
    <property type="match status" value="1"/>
</dbReference>
<dbReference type="SUPFAM" id="SSF47616">
    <property type="entry name" value="GST C-terminal domain-like"/>
    <property type="match status" value="1"/>
</dbReference>
<keyword evidence="4" id="KW-1185">Reference proteome</keyword>
<feature type="domain" description="GST N-terminal" evidence="1">
    <location>
        <begin position="8"/>
        <end position="73"/>
    </location>
</feature>
<dbReference type="InterPro" id="IPR004045">
    <property type="entry name" value="Glutathione_S-Trfase_N"/>
</dbReference>
<evidence type="ECO:0000259" key="2">
    <source>
        <dbReference type="Pfam" id="PF25907"/>
    </source>
</evidence>
<proteinExistence type="predicted"/>
<evidence type="ECO:0000313" key="3">
    <source>
        <dbReference type="EMBL" id="KAK4548803.1"/>
    </source>
</evidence>
<comment type="caution">
    <text evidence="3">The sequence shown here is derived from an EMBL/GenBank/DDBJ whole genome shotgun (WGS) entry which is preliminary data.</text>
</comment>
<dbReference type="Proteomes" id="UP001324427">
    <property type="component" value="Unassembled WGS sequence"/>
</dbReference>
<feature type="domain" description="DUF7962" evidence="2">
    <location>
        <begin position="114"/>
        <end position="207"/>
    </location>
</feature>
<dbReference type="InterPro" id="IPR036282">
    <property type="entry name" value="Glutathione-S-Trfase_C_sf"/>
</dbReference>
<name>A0AAV9JT02_9PEZI</name>